<protein>
    <submittedName>
        <fullName evidence="1">Uncharacterized protein</fullName>
    </submittedName>
</protein>
<reference evidence="1" key="1">
    <citation type="submission" date="2020-03" db="EMBL/GenBank/DDBJ databases">
        <title>The deep terrestrial virosphere.</title>
        <authorList>
            <person name="Holmfeldt K."/>
            <person name="Nilsson E."/>
            <person name="Simone D."/>
            <person name="Lopez-Fernandez M."/>
            <person name="Wu X."/>
            <person name="de Brujin I."/>
            <person name="Lundin D."/>
            <person name="Andersson A."/>
            <person name="Bertilsson S."/>
            <person name="Dopson M."/>
        </authorList>
    </citation>
    <scope>NUCLEOTIDE SEQUENCE</scope>
    <source>
        <strain evidence="1">MM415B01690</strain>
    </source>
</reference>
<gene>
    <name evidence="1" type="ORF">MM415B01690_0015</name>
</gene>
<dbReference type="EMBL" id="MT141259">
    <property type="protein sequence ID" value="QJA57198.1"/>
    <property type="molecule type" value="Genomic_DNA"/>
</dbReference>
<sequence length="141" mass="16898">MDKEANREYHRKYRAENIDKIRESQRKYRIKNRVKVNAYACKYASEHREKMDFFSKRHRDNQRKDVISHYGGRCDCCGENRIEFLAIDHIKGNGRKHREKVGPMICRWLIANNYPEGFRILCHNCNSAIGFYGYCPHEVLI</sequence>
<dbReference type="AlphaFoldDB" id="A0A6M3IJ65"/>
<accession>A0A6M3IJ65</accession>
<proteinExistence type="predicted"/>
<organism evidence="1">
    <name type="scientific">viral metagenome</name>
    <dbReference type="NCBI Taxonomy" id="1070528"/>
    <lineage>
        <taxon>unclassified sequences</taxon>
        <taxon>metagenomes</taxon>
        <taxon>organismal metagenomes</taxon>
    </lineage>
</organism>
<evidence type="ECO:0000313" key="1">
    <source>
        <dbReference type="EMBL" id="QJA57198.1"/>
    </source>
</evidence>
<name>A0A6M3IJ65_9ZZZZ</name>